<evidence type="ECO:0000313" key="3">
    <source>
        <dbReference type="Proteomes" id="UP000199691"/>
    </source>
</evidence>
<gene>
    <name evidence="2" type="ORF">SAMN05421507_11265</name>
</gene>
<keyword evidence="1" id="KW-0472">Membrane</keyword>
<dbReference type="STRING" id="641025.SAMN05421507_11265"/>
<dbReference type="Pfam" id="PF19744">
    <property type="entry name" value="DUF6232"/>
    <property type="match status" value="1"/>
</dbReference>
<keyword evidence="3" id="KW-1185">Reference proteome</keyword>
<protein>
    <submittedName>
        <fullName evidence="2">Uncharacterized protein</fullName>
    </submittedName>
</protein>
<dbReference type="Proteomes" id="UP000199691">
    <property type="component" value="Unassembled WGS sequence"/>
</dbReference>
<accession>A0A1H0UK91</accession>
<keyword evidence="1" id="KW-1133">Transmembrane helix</keyword>
<dbReference type="InterPro" id="IPR045629">
    <property type="entry name" value="DUF6232"/>
</dbReference>
<proteinExistence type="predicted"/>
<organism evidence="2 3">
    <name type="scientific">Lentzea jiangxiensis</name>
    <dbReference type="NCBI Taxonomy" id="641025"/>
    <lineage>
        <taxon>Bacteria</taxon>
        <taxon>Bacillati</taxon>
        <taxon>Actinomycetota</taxon>
        <taxon>Actinomycetes</taxon>
        <taxon>Pseudonocardiales</taxon>
        <taxon>Pseudonocardiaceae</taxon>
        <taxon>Lentzea</taxon>
    </lineage>
</organism>
<dbReference type="EMBL" id="FNIX01000012">
    <property type="protein sequence ID" value="SDP66465.1"/>
    <property type="molecule type" value="Genomic_DNA"/>
</dbReference>
<name>A0A1H0UK91_9PSEU</name>
<dbReference type="AlphaFoldDB" id="A0A1H0UK91"/>
<evidence type="ECO:0000256" key="1">
    <source>
        <dbReference type="SAM" id="Phobius"/>
    </source>
</evidence>
<evidence type="ECO:0000313" key="2">
    <source>
        <dbReference type="EMBL" id="SDP66465.1"/>
    </source>
</evidence>
<dbReference type="RefSeq" id="WP_218130416.1">
    <property type="nucleotide sequence ID" value="NZ_FNIX01000012.1"/>
</dbReference>
<sequence length="166" mass="18085">MATGEVRINNGVLWVDSEAYPLRNISRVGSRWIDPRPLKRAAIQKFILRMLLCIFVSIVVVSVSTTGGVLILLAGTALLVWRLLQVMKLPQVFGLVLNTSGVQQDAVWSLDENEIDQLVVVITDAIGHPDTAQTIFNLNHVVSGDIIQQYGDDSVGKQIGAKAGSH</sequence>
<keyword evidence="1" id="KW-0812">Transmembrane</keyword>
<feature type="transmembrane region" description="Helical" evidence="1">
    <location>
        <begin position="46"/>
        <end position="63"/>
    </location>
</feature>
<reference evidence="3" key="1">
    <citation type="submission" date="2016-10" db="EMBL/GenBank/DDBJ databases">
        <authorList>
            <person name="Varghese N."/>
            <person name="Submissions S."/>
        </authorList>
    </citation>
    <scope>NUCLEOTIDE SEQUENCE [LARGE SCALE GENOMIC DNA]</scope>
    <source>
        <strain evidence="3">CGMCC 4.6609</strain>
    </source>
</reference>